<evidence type="ECO:0000313" key="1">
    <source>
        <dbReference type="EMBL" id="QGG51471.1"/>
    </source>
</evidence>
<dbReference type="InterPro" id="IPR013783">
    <property type="entry name" value="Ig-like_fold"/>
</dbReference>
<dbReference type="Proteomes" id="UP000373269">
    <property type="component" value="Chromosome"/>
</dbReference>
<sequence>MENTLKQENLQSLLGGKAVKHGTNPKNPLGTTKLVTDGDITTGFLLKKETTSGNISDFLIYDFETPQVIDKYKVYIENYKGQTASLCFLDANGALLYAQADKLVPGDNQIYSLPKRISGVKKAYIWNSDGSSKGSDYKVIEWDLYKDPSLDLNLVATADRNKITLNWNEVNDATSYTVKRALKSGGPYEVIATDAQGDTYIDNDVEYDTTYYYTVTSVNDTVEIVNSNEASAMISKSERAILRVTLINEVIKEYDLSAQELMAFIGWYNARTNGTGLEEYAFEKTWNMGPFTKRTEYVIYSKILMFEVDEYVIEM</sequence>
<dbReference type="EMBL" id="CP045835">
    <property type="protein sequence ID" value="QGG51471.1"/>
    <property type="molecule type" value="Genomic_DNA"/>
</dbReference>
<gene>
    <name evidence="1" type="ORF">GDS87_11125</name>
</gene>
<accession>A0ABX6D9J4</accession>
<reference evidence="1 2" key="1">
    <citation type="submission" date="2019-11" db="EMBL/GenBank/DDBJ databases">
        <title>Whole Genome Sequencing and Comparative Genomic Analyses of Lysinibacillus pakistanensis LZH-9, a Halotolerant Strain with Excellent COD Removal Capability.</title>
        <authorList>
            <person name="Zhou H."/>
        </authorList>
    </citation>
    <scope>NUCLEOTIDE SEQUENCE [LARGE SCALE GENOMIC DNA]</scope>
    <source>
        <strain evidence="1 2">LZH-9</strain>
    </source>
</reference>
<organism evidence="1 2">
    <name type="scientific">Lysinibacillus pakistanensis</name>
    <dbReference type="NCBI Taxonomy" id="759811"/>
    <lineage>
        <taxon>Bacteria</taxon>
        <taxon>Bacillati</taxon>
        <taxon>Bacillota</taxon>
        <taxon>Bacilli</taxon>
        <taxon>Bacillales</taxon>
        <taxon>Bacillaceae</taxon>
        <taxon>Lysinibacillus</taxon>
    </lineage>
</organism>
<evidence type="ECO:0000313" key="2">
    <source>
        <dbReference type="Proteomes" id="UP000373269"/>
    </source>
</evidence>
<protein>
    <recommendedName>
        <fullName evidence="3">Fibronectin type-III domain-containing protein</fullName>
    </recommendedName>
</protein>
<keyword evidence="2" id="KW-1185">Reference proteome</keyword>
<name>A0ABX6D9J4_9BACI</name>
<dbReference type="Gene3D" id="2.60.40.10">
    <property type="entry name" value="Immunoglobulins"/>
    <property type="match status" value="1"/>
</dbReference>
<dbReference type="SUPFAM" id="SSF49265">
    <property type="entry name" value="Fibronectin type III"/>
    <property type="match status" value="1"/>
</dbReference>
<evidence type="ECO:0008006" key="3">
    <source>
        <dbReference type="Google" id="ProtNLM"/>
    </source>
</evidence>
<dbReference type="RefSeq" id="WP_369595646.1">
    <property type="nucleotide sequence ID" value="NZ_CP045835.1"/>
</dbReference>
<dbReference type="InterPro" id="IPR036116">
    <property type="entry name" value="FN3_sf"/>
</dbReference>
<proteinExistence type="predicted"/>